<evidence type="ECO:0000256" key="1">
    <source>
        <dbReference type="ARBA" id="ARBA00022679"/>
    </source>
</evidence>
<dbReference type="SUPFAM" id="SSF55729">
    <property type="entry name" value="Acyl-CoA N-acyltransferases (Nat)"/>
    <property type="match status" value="1"/>
</dbReference>
<feature type="domain" description="N-acetyltransferase" evidence="3">
    <location>
        <begin position="1"/>
        <end position="139"/>
    </location>
</feature>
<dbReference type="CDD" id="cd04301">
    <property type="entry name" value="NAT_SF"/>
    <property type="match status" value="1"/>
</dbReference>
<reference evidence="4 5" key="1">
    <citation type="submission" date="2018-10" db="EMBL/GenBank/DDBJ databases">
        <title>Histidinibacterium lentulum gen. nov., sp. nov., a marine bacterium from the culture broth of Picochlorum sp. 122.</title>
        <authorList>
            <person name="Wang G."/>
        </authorList>
    </citation>
    <scope>NUCLEOTIDE SEQUENCE [LARGE SCALE GENOMIC DNA]</scope>
    <source>
        <strain evidence="4 5">B17</strain>
    </source>
</reference>
<evidence type="ECO:0000256" key="2">
    <source>
        <dbReference type="ARBA" id="ARBA00023315"/>
    </source>
</evidence>
<dbReference type="GO" id="GO:0016747">
    <property type="term" value="F:acyltransferase activity, transferring groups other than amino-acyl groups"/>
    <property type="evidence" value="ECO:0007669"/>
    <property type="project" value="InterPro"/>
</dbReference>
<evidence type="ECO:0000313" key="4">
    <source>
        <dbReference type="EMBL" id="ROU00095.1"/>
    </source>
</evidence>
<evidence type="ECO:0000259" key="3">
    <source>
        <dbReference type="PROSITE" id="PS51186"/>
    </source>
</evidence>
<dbReference type="EMBL" id="RDRB01000006">
    <property type="protein sequence ID" value="ROU00095.1"/>
    <property type="molecule type" value="Genomic_DNA"/>
</dbReference>
<dbReference type="RefSeq" id="WP_123642642.1">
    <property type="nucleotide sequence ID" value="NZ_ML119086.1"/>
</dbReference>
<dbReference type="OrthoDB" id="9787920at2"/>
<dbReference type="Proteomes" id="UP000268016">
    <property type="component" value="Unassembled WGS sequence"/>
</dbReference>
<gene>
    <name evidence="4" type="ORF">EAT49_12325</name>
</gene>
<dbReference type="InterPro" id="IPR000182">
    <property type="entry name" value="GNAT_dom"/>
</dbReference>
<dbReference type="PANTHER" id="PTHR43877">
    <property type="entry name" value="AMINOALKYLPHOSPHONATE N-ACETYLTRANSFERASE-RELATED-RELATED"/>
    <property type="match status" value="1"/>
</dbReference>
<dbReference type="PROSITE" id="PS51186">
    <property type="entry name" value="GNAT"/>
    <property type="match status" value="1"/>
</dbReference>
<name>A0A3N2QXZ4_9RHOB</name>
<organism evidence="4 5">
    <name type="scientific">Histidinibacterium lentulum</name>
    <dbReference type="NCBI Taxonomy" id="2480588"/>
    <lineage>
        <taxon>Bacteria</taxon>
        <taxon>Pseudomonadati</taxon>
        <taxon>Pseudomonadota</taxon>
        <taxon>Alphaproteobacteria</taxon>
        <taxon>Rhodobacterales</taxon>
        <taxon>Paracoccaceae</taxon>
        <taxon>Histidinibacterium</taxon>
    </lineage>
</organism>
<dbReference type="InterPro" id="IPR016181">
    <property type="entry name" value="Acyl_CoA_acyltransferase"/>
</dbReference>
<sequence>MTQIHPAHGSEVEARARILALLDHHSKVAGKSFRSEMVFLEAREGDLYLGGLAARFSLDLKWVFVELLAVAEEGRGKGIGRQLMARLEEEARVRGMDGIWLDTFSFQAPEFYRRQGYSEFGRIDDYPENEARLFFAKRL</sequence>
<proteinExistence type="predicted"/>
<keyword evidence="5" id="KW-1185">Reference proteome</keyword>
<keyword evidence="1 4" id="KW-0808">Transferase</keyword>
<dbReference type="Gene3D" id="3.40.630.30">
    <property type="match status" value="1"/>
</dbReference>
<keyword evidence="2" id="KW-0012">Acyltransferase</keyword>
<dbReference type="PANTHER" id="PTHR43877:SF2">
    <property type="entry name" value="AMINOALKYLPHOSPHONATE N-ACETYLTRANSFERASE-RELATED"/>
    <property type="match status" value="1"/>
</dbReference>
<protein>
    <submittedName>
        <fullName evidence="4">N-acetyltransferase</fullName>
    </submittedName>
</protein>
<dbReference type="InterPro" id="IPR050832">
    <property type="entry name" value="Bact_Acetyltransf"/>
</dbReference>
<dbReference type="AlphaFoldDB" id="A0A3N2QXZ4"/>
<comment type="caution">
    <text evidence="4">The sequence shown here is derived from an EMBL/GenBank/DDBJ whole genome shotgun (WGS) entry which is preliminary data.</text>
</comment>
<accession>A0A3N2QXZ4</accession>
<dbReference type="Pfam" id="PF00583">
    <property type="entry name" value="Acetyltransf_1"/>
    <property type="match status" value="1"/>
</dbReference>
<evidence type="ECO:0000313" key="5">
    <source>
        <dbReference type="Proteomes" id="UP000268016"/>
    </source>
</evidence>